<organism evidence="2 3">
    <name type="scientific">Halocaridina rubra</name>
    <name type="common">Hawaiian red shrimp</name>
    <dbReference type="NCBI Taxonomy" id="373956"/>
    <lineage>
        <taxon>Eukaryota</taxon>
        <taxon>Metazoa</taxon>
        <taxon>Ecdysozoa</taxon>
        <taxon>Arthropoda</taxon>
        <taxon>Crustacea</taxon>
        <taxon>Multicrustacea</taxon>
        <taxon>Malacostraca</taxon>
        <taxon>Eumalacostraca</taxon>
        <taxon>Eucarida</taxon>
        <taxon>Decapoda</taxon>
        <taxon>Pleocyemata</taxon>
        <taxon>Caridea</taxon>
        <taxon>Atyoidea</taxon>
        <taxon>Atyidae</taxon>
        <taxon>Halocaridina</taxon>
    </lineage>
</organism>
<dbReference type="AlphaFoldDB" id="A0AAN8WBN4"/>
<evidence type="ECO:0000256" key="1">
    <source>
        <dbReference type="SAM" id="SignalP"/>
    </source>
</evidence>
<dbReference type="EMBL" id="JAXCGZ010022677">
    <property type="protein sequence ID" value="KAK7027486.1"/>
    <property type="molecule type" value="Genomic_DNA"/>
</dbReference>
<protein>
    <submittedName>
        <fullName evidence="2">Uncharacterized protein</fullName>
    </submittedName>
</protein>
<keyword evidence="1" id="KW-0732">Signal</keyword>
<name>A0AAN8WBN4_HALRR</name>
<gene>
    <name evidence="2" type="ORF">SK128_007601</name>
</gene>
<evidence type="ECO:0000313" key="3">
    <source>
        <dbReference type="Proteomes" id="UP001381693"/>
    </source>
</evidence>
<comment type="caution">
    <text evidence="2">The sequence shown here is derived from an EMBL/GenBank/DDBJ whole genome shotgun (WGS) entry which is preliminary data.</text>
</comment>
<reference evidence="2 3" key="1">
    <citation type="submission" date="2023-11" db="EMBL/GenBank/DDBJ databases">
        <title>Halocaridina rubra genome assembly.</title>
        <authorList>
            <person name="Smith C."/>
        </authorList>
    </citation>
    <scope>NUCLEOTIDE SEQUENCE [LARGE SCALE GENOMIC DNA]</scope>
    <source>
        <strain evidence="2">EP-1</strain>
        <tissue evidence="2">Whole</tissue>
    </source>
</reference>
<dbReference type="Proteomes" id="UP001381693">
    <property type="component" value="Unassembled WGS sequence"/>
</dbReference>
<feature type="signal peptide" evidence="1">
    <location>
        <begin position="1"/>
        <end position="20"/>
    </location>
</feature>
<keyword evidence="3" id="KW-1185">Reference proteome</keyword>
<feature type="chain" id="PRO_5042913095" evidence="1">
    <location>
        <begin position="21"/>
        <end position="128"/>
    </location>
</feature>
<sequence>MKIFQVFLTLIILLLGTAVTAPPPWDSCYLPVVEDKYKEVCPDGTCRHSCLVGETESGSCGQTCFCCVKGTADNCSHSFCPGILDGERKVRFGEGKCKRSCSNGELTGNTCGSDGTCTCCYTGIFPWK</sequence>
<accession>A0AAN8WBN4</accession>
<proteinExistence type="predicted"/>
<evidence type="ECO:0000313" key="2">
    <source>
        <dbReference type="EMBL" id="KAK7027486.1"/>
    </source>
</evidence>